<evidence type="ECO:0000313" key="2">
    <source>
        <dbReference type="EMBL" id="GJT11349.1"/>
    </source>
</evidence>
<keyword evidence="3" id="KW-1185">Reference proteome</keyword>
<sequence length="159" mass="18086">MSMMWNPINRRVKNGLRRLKKNLNHKVVRVKYENKPENEAEGSSEQTTDYGSNWGWNRKVERNRDQGRLMRSNDGGIGGPLWQGFWWFQERGYNPYLLSKCAASRTGPIGHMTIEGLAAPYSGIGANPGSLQGSYLRRNITKGNSKGKKKKESEDVLDK</sequence>
<name>A0ABQ5BEP0_9ASTR</name>
<gene>
    <name evidence="2" type="ORF">Tco_0858391</name>
</gene>
<dbReference type="Proteomes" id="UP001151760">
    <property type="component" value="Unassembled WGS sequence"/>
</dbReference>
<feature type="region of interest" description="Disordered" evidence="1">
    <location>
        <begin position="138"/>
        <end position="159"/>
    </location>
</feature>
<accession>A0ABQ5BEP0</accession>
<evidence type="ECO:0000313" key="3">
    <source>
        <dbReference type="Proteomes" id="UP001151760"/>
    </source>
</evidence>
<protein>
    <submittedName>
        <fullName evidence="2">Uncharacterized protein</fullName>
    </submittedName>
</protein>
<comment type="caution">
    <text evidence="2">The sequence shown here is derived from an EMBL/GenBank/DDBJ whole genome shotgun (WGS) entry which is preliminary data.</text>
</comment>
<reference evidence="2" key="2">
    <citation type="submission" date="2022-01" db="EMBL/GenBank/DDBJ databases">
        <authorList>
            <person name="Yamashiro T."/>
            <person name="Shiraishi A."/>
            <person name="Satake H."/>
            <person name="Nakayama K."/>
        </authorList>
    </citation>
    <scope>NUCLEOTIDE SEQUENCE</scope>
</reference>
<evidence type="ECO:0000256" key="1">
    <source>
        <dbReference type="SAM" id="MobiDB-lite"/>
    </source>
</evidence>
<organism evidence="2 3">
    <name type="scientific">Tanacetum coccineum</name>
    <dbReference type="NCBI Taxonomy" id="301880"/>
    <lineage>
        <taxon>Eukaryota</taxon>
        <taxon>Viridiplantae</taxon>
        <taxon>Streptophyta</taxon>
        <taxon>Embryophyta</taxon>
        <taxon>Tracheophyta</taxon>
        <taxon>Spermatophyta</taxon>
        <taxon>Magnoliopsida</taxon>
        <taxon>eudicotyledons</taxon>
        <taxon>Gunneridae</taxon>
        <taxon>Pentapetalae</taxon>
        <taxon>asterids</taxon>
        <taxon>campanulids</taxon>
        <taxon>Asterales</taxon>
        <taxon>Asteraceae</taxon>
        <taxon>Asteroideae</taxon>
        <taxon>Anthemideae</taxon>
        <taxon>Anthemidinae</taxon>
        <taxon>Tanacetum</taxon>
    </lineage>
</organism>
<reference evidence="2" key="1">
    <citation type="journal article" date="2022" name="Int. J. Mol. Sci.">
        <title>Draft Genome of Tanacetum Coccineum: Genomic Comparison of Closely Related Tanacetum-Family Plants.</title>
        <authorList>
            <person name="Yamashiro T."/>
            <person name="Shiraishi A."/>
            <person name="Nakayama K."/>
            <person name="Satake H."/>
        </authorList>
    </citation>
    <scope>NUCLEOTIDE SEQUENCE</scope>
</reference>
<proteinExistence type="predicted"/>
<dbReference type="EMBL" id="BQNB010013061">
    <property type="protein sequence ID" value="GJT11349.1"/>
    <property type="molecule type" value="Genomic_DNA"/>
</dbReference>